<dbReference type="PANTHER" id="PTHR13260:SF0">
    <property type="entry name" value="ANAPHASE-PROMOTING COMPLEX SUBUNIT 4"/>
    <property type="match status" value="1"/>
</dbReference>
<evidence type="ECO:0000259" key="7">
    <source>
        <dbReference type="Pfam" id="PF12896"/>
    </source>
</evidence>
<dbReference type="Proteomes" id="UP000076761">
    <property type="component" value="Unassembled WGS sequence"/>
</dbReference>
<feature type="domain" description="Anaphase-promoting complex subunit 4 long" evidence="7">
    <location>
        <begin position="303"/>
        <end position="503"/>
    </location>
</feature>
<dbReference type="InterPro" id="IPR024977">
    <property type="entry name" value="Apc4-like_WD40_dom"/>
</dbReference>
<dbReference type="InParanoid" id="A0A165VYN4"/>
<evidence type="ECO:0000256" key="1">
    <source>
        <dbReference type="ARBA" id="ARBA00016067"/>
    </source>
</evidence>
<dbReference type="SUPFAM" id="SSF69322">
    <property type="entry name" value="Tricorn protease domain 2"/>
    <property type="match status" value="1"/>
</dbReference>
<keyword evidence="3" id="KW-0498">Mitosis</keyword>
<evidence type="ECO:0000256" key="4">
    <source>
        <dbReference type="ARBA" id="ARBA00022786"/>
    </source>
</evidence>
<name>A0A165VYN4_9AGAM</name>
<evidence type="ECO:0000259" key="6">
    <source>
        <dbReference type="Pfam" id="PF12894"/>
    </source>
</evidence>
<dbReference type="InterPro" id="IPR024790">
    <property type="entry name" value="APC4_long_dom"/>
</dbReference>
<keyword evidence="2" id="KW-0132">Cell division</keyword>
<protein>
    <recommendedName>
        <fullName evidence="1">Anaphase-promoting complex subunit 4</fullName>
    </recommendedName>
</protein>
<dbReference type="PANTHER" id="PTHR13260">
    <property type="entry name" value="ANAPHASE PROMOTING COMPLEX SUBUNIT 4 APC4"/>
    <property type="match status" value="1"/>
</dbReference>
<feature type="domain" description="Anaphase-promoting complex subunit 4-like WD40" evidence="6">
    <location>
        <begin position="27"/>
        <end position="111"/>
    </location>
</feature>
<dbReference type="Pfam" id="PF12894">
    <property type="entry name" value="ANAPC4_WD40"/>
    <property type="match status" value="1"/>
</dbReference>
<dbReference type="AlphaFoldDB" id="A0A165VYN4"/>
<dbReference type="OrthoDB" id="10259843at2759"/>
<accession>A0A165VYN4</accession>
<evidence type="ECO:0000313" key="8">
    <source>
        <dbReference type="EMBL" id="KZT30397.1"/>
    </source>
</evidence>
<keyword evidence="4" id="KW-0833">Ubl conjugation pathway</keyword>
<dbReference type="GO" id="GO:0051301">
    <property type="term" value="P:cell division"/>
    <property type="evidence" value="ECO:0007669"/>
    <property type="project" value="UniProtKB-KW"/>
</dbReference>
<keyword evidence="9" id="KW-1185">Reference proteome</keyword>
<dbReference type="GO" id="GO:0031145">
    <property type="term" value="P:anaphase-promoting complex-dependent catabolic process"/>
    <property type="evidence" value="ECO:0007669"/>
    <property type="project" value="InterPro"/>
</dbReference>
<dbReference type="InterPro" id="IPR024789">
    <property type="entry name" value="APC4"/>
</dbReference>
<dbReference type="STRING" id="1314782.A0A165VYN4"/>
<dbReference type="Pfam" id="PF12896">
    <property type="entry name" value="ANAPC4"/>
    <property type="match status" value="1"/>
</dbReference>
<evidence type="ECO:0000256" key="5">
    <source>
        <dbReference type="ARBA" id="ARBA00023306"/>
    </source>
</evidence>
<organism evidence="8 9">
    <name type="scientific">Neolentinus lepideus HHB14362 ss-1</name>
    <dbReference type="NCBI Taxonomy" id="1314782"/>
    <lineage>
        <taxon>Eukaryota</taxon>
        <taxon>Fungi</taxon>
        <taxon>Dikarya</taxon>
        <taxon>Basidiomycota</taxon>
        <taxon>Agaricomycotina</taxon>
        <taxon>Agaricomycetes</taxon>
        <taxon>Gloeophyllales</taxon>
        <taxon>Gloeophyllaceae</taxon>
        <taxon>Neolentinus</taxon>
    </lineage>
</organism>
<dbReference type="GO" id="GO:0070979">
    <property type="term" value="P:protein K11-linked ubiquitination"/>
    <property type="evidence" value="ECO:0007669"/>
    <property type="project" value="TreeGrafter"/>
</dbReference>
<reference evidence="8 9" key="1">
    <citation type="journal article" date="2016" name="Mol. Biol. Evol.">
        <title>Comparative Genomics of Early-Diverging Mushroom-Forming Fungi Provides Insights into the Origins of Lignocellulose Decay Capabilities.</title>
        <authorList>
            <person name="Nagy L.G."/>
            <person name="Riley R."/>
            <person name="Tritt A."/>
            <person name="Adam C."/>
            <person name="Daum C."/>
            <person name="Floudas D."/>
            <person name="Sun H."/>
            <person name="Yadav J.S."/>
            <person name="Pangilinan J."/>
            <person name="Larsson K.H."/>
            <person name="Matsuura K."/>
            <person name="Barry K."/>
            <person name="Labutti K."/>
            <person name="Kuo R."/>
            <person name="Ohm R.A."/>
            <person name="Bhattacharya S.S."/>
            <person name="Shirouzu T."/>
            <person name="Yoshinaga Y."/>
            <person name="Martin F.M."/>
            <person name="Grigoriev I.V."/>
            <person name="Hibbett D.S."/>
        </authorList>
    </citation>
    <scope>NUCLEOTIDE SEQUENCE [LARGE SCALE GENOMIC DNA]</scope>
    <source>
        <strain evidence="8 9">HHB14362 ss-1</strain>
    </source>
</reference>
<evidence type="ECO:0000313" key="9">
    <source>
        <dbReference type="Proteomes" id="UP000076761"/>
    </source>
</evidence>
<evidence type="ECO:0000256" key="2">
    <source>
        <dbReference type="ARBA" id="ARBA00022618"/>
    </source>
</evidence>
<dbReference type="GO" id="GO:0005680">
    <property type="term" value="C:anaphase-promoting complex"/>
    <property type="evidence" value="ECO:0007669"/>
    <property type="project" value="InterPro"/>
</dbReference>
<sequence length="749" mass="83329">MDSDSGTIAPLATLRLLAASRVLRSSCCPDKDLAVFISRHGTRDRISLWKLQGSKKWEIDMDVESASDEVVDLAWGPDGMTIAVAHNPPKITLHSIQDGSIQRSFVVESHAARPSFRLTGVWWIRNQTELQKNDPIPDIFKRDNVITGSSQSLFKMLPLLDALKDDIQPLTVSDLFVFKGNQSRSEAHAKLPATIASWPTLPSSLALASIQSSSKHETSRPGQELDEVDKSNTNSIVVVADDTGRLHFFLDGSYPLGSALLLDDLCTTSLFWDQHTATYYTHGQTALGDVGSVTRLRPTVTQLPLLKTRYPRDVACASSAARELVWYAICVVKEMRESWFGSDTNPGARELGPKWIRALETRQKEGFGQDEPNAMMDLTSLLVTGRASDALADFLGSGEQMSDRGIQKWESTVIDSLTKLRDFSEKRLAPACQRLHLILEEVRGWSKLPRYYGLFGFKTSDVDAALDSTARAIVISAWLAATARKEARRFKEFITWIRYENSHINQSGESSPPAPKHDYLEVNNYLMSGLVVSPIDKWFMGPVPRFSPQDLGVLPEKYSLEEVMVRARRTMADPEQMAWQQSMKFRDLSHLDRNLDSLVQDLSIRCMRLFHPAAYATGQSAIISHGLNTISTQSTRSTLPKQILVRERTAKQDDQNGGFVEYMAMQTPPIAGSSFLCLTRTCYGHDVADTTLRVDVAILECRAPGESESQEEAAMRGTLLDFDFFDESDLVVVCRNDASGGSLHSNGEL</sequence>
<gene>
    <name evidence="8" type="ORF">NEOLEDRAFT_1185228</name>
</gene>
<evidence type="ECO:0000256" key="3">
    <source>
        <dbReference type="ARBA" id="ARBA00022776"/>
    </source>
</evidence>
<dbReference type="EMBL" id="KV425551">
    <property type="protein sequence ID" value="KZT30397.1"/>
    <property type="molecule type" value="Genomic_DNA"/>
</dbReference>
<keyword evidence="5" id="KW-0131">Cell cycle</keyword>
<dbReference type="GO" id="GO:0034399">
    <property type="term" value="C:nuclear periphery"/>
    <property type="evidence" value="ECO:0007669"/>
    <property type="project" value="TreeGrafter"/>
</dbReference>
<proteinExistence type="predicted"/>